<sequence>MSPGANCSIAAQVLQKNIYYLELEQINCVNNVYGNILDLVFSEDSRNIEVMLADFPLSTVDVHHPALDVNMRVKLLDLAQACDKTDVSDRNAAVVVNAAFEDMEILIEEESSKVIDRNIIRRARAYGVYFDSSNERTLIQITEREESKRKTITDEHVVLDPEPGSLYLGHVTPKSGTSLEIRKKILDKIYVTLPILQVQELSTGQKYLYEICVVISTGSIASGLSSKELGKMNHSRWLTTANRILRLYVALKEMISDVSVEIEILKFPCHSQAVERCVKLVTEASAAACEIQLKNDDIENNKNVANTLPSFPIPYKKSLKEMSSLESVDGMYGLRVVIDILHLLESQLKILSKGVEISTNENVAHNDNQYSVQNISVEARAVSDDESYKSNASESKNNSCGGEGIPKAQEVEIVRRTRKRRQNMDTKMWAKNYNKIRRQAGENILERLGHLHLKPTISLDYQKRIIQHKQTEPQPNSNTVAQALLIPIKGRRNGMQKSRE</sequence>
<evidence type="ECO:0000313" key="2">
    <source>
        <dbReference type="EMBL" id="KAF2894448.1"/>
    </source>
</evidence>
<keyword evidence="3" id="KW-1185">Reference proteome</keyword>
<dbReference type="PANTHER" id="PTHR46409">
    <property type="entry name" value="HTH PSQ-TYPE DOMAIN-CONTAINING PROTEIN"/>
    <property type="match status" value="1"/>
</dbReference>
<feature type="compositionally biased region" description="Polar residues" evidence="1">
    <location>
        <begin position="389"/>
        <end position="400"/>
    </location>
</feature>
<dbReference type="Proteomes" id="UP000801492">
    <property type="component" value="Unassembled WGS sequence"/>
</dbReference>
<dbReference type="PANTHER" id="PTHR46409:SF1">
    <property type="entry name" value="HTH PSQ-TYPE DOMAIN-CONTAINING PROTEIN"/>
    <property type="match status" value="1"/>
</dbReference>
<dbReference type="OrthoDB" id="6781220at2759"/>
<evidence type="ECO:0000313" key="3">
    <source>
        <dbReference type="Proteomes" id="UP000801492"/>
    </source>
</evidence>
<reference evidence="2" key="1">
    <citation type="submission" date="2019-08" db="EMBL/GenBank/DDBJ databases">
        <title>The genome of the North American firefly Photinus pyralis.</title>
        <authorList>
            <consortium name="Photinus pyralis genome working group"/>
            <person name="Fallon T.R."/>
            <person name="Sander Lower S.E."/>
            <person name="Weng J.-K."/>
        </authorList>
    </citation>
    <scope>NUCLEOTIDE SEQUENCE</scope>
    <source>
        <strain evidence="2">TRF0915ILg1</strain>
        <tissue evidence="2">Whole body</tissue>
    </source>
</reference>
<accession>A0A8K0GDN6</accession>
<dbReference type="EMBL" id="VTPC01006973">
    <property type="protein sequence ID" value="KAF2894448.1"/>
    <property type="molecule type" value="Genomic_DNA"/>
</dbReference>
<dbReference type="AlphaFoldDB" id="A0A8K0GDN6"/>
<comment type="caution">
    <text evidence="2">The sequence shown here is derived from an EMBL/GenBank/DDBJ whole genome shotgun (WGS) entry which is preliminary data.</text>
</comment>
<name>A0A8K0GDN6_IGNLU</name>
<feature type="region of interest" description="Disordered" evidence="1">
    <location>
        <begin position="386"/>
        <end position="407"/>
    </location>
</feature>
<gene>
    <name evidence="2" type="ORF">ILUMI_11725</name>
</gene>
<proteinExistence type="predicted"/>
<evidence type="ECO:0000256" key="1">
    <source>
        <dbReference type="SAM" id="MobiDB-lite"/>
    </source>
</evidence>
<protein>
    <submittedName>
        <fullName evidence="2">Uncharacterized protein</fullName>
    </submittedName>
</protein>
<organism evidence="2 3">
    <name type="scientific">Ignelater luminosus</name>
    <name type="common">Cucubano</name>
    <name type="synonym">Pyrophorus luminosus</name>
    <dbReference type="NCBI Taxonomy" id="2038154"/>
    <lineage>
        <taxon>Eukaryota</taxon>
        <taxon>Metazoa</taxon>
        <taxon>Ecdysozoa</taxon>
        <taxon>Arthropoda</taxon>
        <taxon>Hexapoda</taxon>
        <taxon>Insecta</taxon>
        <taxon>Pterygota</taxon>
        <taxon>Neoptera</taxon>
        <taxon>Endopterygota</taxon>
        <taxon>Coleoptera</taxon>
        <taxon>Polyphaga</taxon>
        <taxon>Elateriformia</taxon>
        <taxon>Elateroidea</taxon>
        <taxon>Elateridae</taxon>
        <taxon>Agrypninae</taxon>
        <taxon>Pyrophorini</taxon>
        <taxon>Ignelater</taxon>
    </lineage>
</organism>